<evidence type="ECO:0000256" key="1">
    <source>
        <dbReference type="ARBA" id="ARBA00004651"/>
    </source>
</evidence>
<keyword evidence="5 7" id="KW-1133">Transmembrane helix</keyword>
<dbReference type="PANTHER" id="PTHR42718:SF46">
    <property type="entry name" value="BLR6921 PROTEIN"/>
    <property type="match status" value="1"/>
</dbReference>
<evidence type="ECO:0000256" key="3">
    <source>
        <dbReference type="ARBA" id="ARBA00022475"/>
    </source>
</evidence>
<dbReference type="GO" id="GO:0005886">
    <property type="term" value="C:plasma membrane"/>
    <property type="evidence" value="ECO:0007669"/>
    <property type="project" value="UniProtKB-SubCell"/>
</dbReference>
<feature type="transmembrane region" description="Helical" evidence="7">
    <location>
        <begin position="437"/>
        <end position="456"/>
    </location>
</feature>
<feature type="transmembrane region" description="Helical" evidence="7">
    <location>
        <begin position="80"/>
        <end position="103"/>
    </location>
</feature>
<keyword evidence="3" id="KW-1003">Cell membrane</keyword>
<keyword evidence="4 7" id="KW-0812">Transmembrane</keyword>
<evidence type="ECO:0000313" key="9">
    <source>
        <dbReference type="EMBL" id="MBC2665865.1"/>
    </source>
</evidence>
<sequence>MNAARRMTLRDRLVPLIVACPLFLQNIDLSALNVALPGIAASLKVPPLQLNAVIAAYAIALAAFLPLSAWLADRFGPRRVFCMAIAVFSLASILCGLAQSAGFLVLCRVLQGFGAAMMVPVGRIILLRSVPPSEFVAAMAWFTIPPTLGRVLGPMVGGSIVTVASWRWIFLVNIPLGALILALALIYVPKVPREDKVPPFDLAGLLMLALGLGAMLGGLETMGKGMASLATSLALTLGGTAVLVAYAFYSLRQEHPAIDLRILRYRTFRANVVGALPMRCSASGVPFLLPLLFQIGFGLSAVLSGFIATGQAVGSLVTRPFMRQALKAMRFRTLLVGSGTAAAIFFASFGLMSASMSLWAIYALVVAAGLVSSICMVSLNAVGFVGIPRERSSHAAAMLVMVQQLSAALGVVLSAAMLTFVDHWRGGDGTGFEAGDFGLTFLAVGLFAALSLWPFAQLDDTTEITRSRRPAGEED</sequence>
<reference evidence="9 10" key="1">
    <citation type="submission" date="2020-08" db="EMBL/GenBank/DDBJ databases">
        <title>The genome sequence of type strain Novosphingobium flavum NBRC 111647.</title>
        <authorList>
            <person name="Liu Y."/>
        </authorList>
    </citation>
    <scope>NUCLEOTIDE SEQUENCE [LARGE SCALE GENOMIC DNA]</scope>
    <source>
        <strain evidence="9 10">NBRC 111647</strain>
    </source>
</reference>
<evidence type="ECO:0000256" key="2">
    <source>
        <dbReference type="ARBA" id="ARBA00022448"/>
    </source>
</evidence>
<feature type="transmembrane region" description="Helical" evidence="7">
    <location>
        <begin position="395"/>
        <end position="417"/>
    </location>
</feature>
<evidence type="ECO:0000256" key="5">
    <source>
        <dbReference type="ARBA" id="ARBA00022989"/>
    </source>
</evidence>
<dbReference type="RefSeq" id="WP_185664138.1">
    <property type="nucleotide sequence ID" value="NZ_JACLAW010000007.1"/>
</dbReference>
<keyword evidence="10" id="KW-1185">Reference proteome</keyword>
<keyword evidence="2" id="KW-0813">Transport</keyword>
<organism evidence="9 10">
    <name type="scientific">Novosphingobium flavum</name>
    <dbReference type="NCBI Taxonomy" id="1778672"/>
    <lineage>
        <taxon>Bacteria</taxon>
        <taxon>Pseudomonadati</taxon>
        <taxon>Pseudomonadota</taxon>
        <taxon>Alphaproteobacteria</taxon>
        <taxon>Sphingomonadales</taxon>
        <taxon>Sphingomonadaceae</taxon>
        <taxon>Novosphingobium</taxon>
    </lineage>
</organism>
<gene>
    <name evidence="9" type="ORF">H7F51_10040</name>
</gene>
<proteinExistence type="predicted"/>
<dbReference type="Gene3D" id="1.20.1250.20">
    <property type="entry name" value="MFS general substrate transporter like domains"/>
    <property type="match status" value="1"/>
</dbReference>
<feature type="transmembrane region" description="Helical" evidence="7">
    <location>
        <begin position="295"/>
        <end position="313"/>
    </location>
</feature>
<dbReference type="InterPro" id="IPR036259">
    <property type="entry name" value="MFS_trans_sf"/>
</dbReference>
<dbReference type="SUPFAM" id="SSF103473">
    <property type="entry name" value="MFS general substrate transporter"/>
    <property type="match status" value="1"/>
</dbReference>
<dbReference type="AlphaFoldDB" id="A0A7X1KM30"/>
<feature type="transmembrane region" description="Helical" evidence="7">
    <location>
        <begin position="225"/>
        <end position="249"/>
    </location>
</feature>
<dbReference type="GO" id="GO:0022857">
    <property type="term" value="F:transmembrane transporter activity"/>
    <property type="evidence" value="ECO:0007669"/>
    <property type="project" value="InterPro"/>
</dbReference>
<name>A0A7X1KM30_9SPHN</name>
<evidence type="ECO:0000256" key="6">
    <source>
        <dbReference type="ARBA" id="ARBA00023136"/>
    </source>
</evidence>
<comment type="caution">
    <text evidence="9">The sequence shown here is derived from an EMBL/GenBank/DDBJ whole genome shotgun (WGS) entry which is preliminary data.</text>
</comment>
<evidence type="ECO:0000256" key="7">
    <source>
        <dbReference type="SAM" id="Phobius"/>
    </source>
</evidence>
<feature type="transmembrane region" description="Helical" evidence="7">
    <location>
        <begin position="359"/>
        <end position="383"/>
    </location>
</feature>
<dbReference type="PRINTS" id="PR01036">
    <property type="entry name" value="TCRTETB"/>
</dbReference>
<dbReference type="Proteomes" id="UP000566813">
    <property type="component" value="Unassembled WGS sequence"/>
</dbReference>
<feature type="transmembrane region" description="Helical" evidence="7">
    <location>
        <begin position="52"/>
        <end position="73"/>
    </location>
</feature>
<feature type="transmembrane region" description="Helical" evidence="7">
    <location>
        <begin position="334"/>
        <end position="353"/>
    </location>
</feature>
<feature type="transmembrane region" description="Helical" evidence="7">
    <location>
        <begin position="168"/>
        <end position="188"/>
    </location>
</feature>
<keyword evidence="6 7" id="KW-0472">Membrane</keyword>
<dbReference type="PANTHER" id="PTHR42718">
    <property type="entry name" value="MAJOR FACILITATOR SUPERFAMILY MULTIDRUG TRANSPORTER MFSC"/>
    <property type="match status" value="1"/>
</dbReference>
<dbReference type="Gene3D" id="1.20.1720.10">
    <property type="entry name" value="Multidrug resistance protein D"/>
    <property type="match status" value="1"/>
</dbReference>
<evidence type="ECO:0000259" key="8">
    <source>
        <dbReference type="PROSITE" id="PS50850"/>
    </source>
</evidence>
<protein>
    <submittedName>
        <fullName evidence="9">MFS transporter</fullName>
    </submittedName>
</protein>
<dbReference type="InterPro" id="IPR020846">
    <property type="entry name" value="MFS_dom"/>
</dbReference>
<feature type="domain" description="Major facilitator superfamily (MFS) profile" evidence="8">
    <location>
        <begin position="14"/>
        <end position="463"/>
    </location>
</feature>
<dbReference type="InterPro" id="IPR011701">
    <property type="entry name" value="MFS"/>
</dbReference>
<dbReference type="Pfam" id="PF07690">
    <property type="entry name" value="MFS_1"/>
    <property type="match status" value="1"/>
</dbReference>
<evidence type="ECO:0000256" key="4">
    <source>
        <dbReference type="ARBA" id="ARBA00022692"/>
    </source>
</evidence>
<dbReference type="EMBL" id="JACLAW010000007">
    <property type="protein sequence ID" value="MBC2665865.1"/>
    <property type="molecule type" value="Genomic_DNA"/>
</dbReference>
<comment type="subcellular location">
    <subcellularLocation>
        <location evidence="1">Cell membrane</location>
        <topology evidence="1">Multi-pass membrane protein</topology>
    </subcellularLocation>
</comment>
<feature type="transmembrane region" description="Helical" evidence="7">
    <location>
        <begin position="200"/>
        <end position="219"/>
    </location>
</feature>
<evidence type="ECO:0000313" key="10">
    <source>
        <dbReference type="Proteomes" id="UP000566813"/>
    </source>
</evidence>
<dbReference type="PROSITE" id="PS50850">
    <property type="entry name" value="MFS"/>
    <property type="match status" value="1"/>
</dbReference>
<feature type="transmembrane region" description="Helical" evidence="7">
    <location>
        <begin position="135"/>
        <end position="156"/>
    </location>
</feature>
<accession>A0A7X1KM30</accession>